<name>A0ACC2LT81_PERAE</name>
<organism evidence="1 2">
    <name type="scientific">Persea americana</name>
    <name type="common">Avocado</name>
    <dbReference type="NCBI Taxonomy" id="3435"/>
    <lineage>
        <taxon>Eukaryota</taxon>
        <taxon>Viridiplantae</taxon>
        <taxon>Streptophyta</taxon>
        <taxon>Embryophyta</taxon>
        <taxon>Tracheophyta</taxon>
        <taxon>Spermatophyta</taxon>
        <taxon>Magnoliopsida</taxon>
        <taxon>Magnoliidae</taxon>
        <taxon>Laurales</taxon>
        <taxon>Lauraceae</taxon>
        <taxon>Persea</taxon>
    </lineage>
</organism>
<dbReference type="Proteomes" id="UP001234297">
    <property type="component" value="Chromosome 3"/>
</dbReference>
<evidence type="ECO:0000313" key="2">
    <source>
        <dbReference type="Proteomes" id="UP001234297"/>
    </source>
</evidence>
<accession>A0ACC2LT81</accession>
<evidence type="ECO:0000313" key="1">
    <source>
        <dbReference type="EMBL" id="KAJ8636254.1"/>
    </source>
</evidence>
<reference evidence="1 2" key="1">
    <citation type="journal article" date="2022" name="Hortic Res">
        <title>A haplotype resolved chromosomal level avocado genome allows analysis of novel avocado genes.</title>
        <authorList>
            <person name="Nath O."/>
            <person name="Fletcher S.J."/>
            <person name="Hayward A."/>
            <person name="Shaw L.M."/>
            <person name="Masouleh A.K."/>
            <person name="Furtado A."/>
            <person name="Henry R.J."/>
            <person name="Mitter N."/>
        </authorList>
    </citation>
    <scope>NUCLEOTIDE SEQUENCE [LARGE SCALE GENOMIC DNA]</scope>
    <source>
        <strain evidence="2">cv. Hass</strain>
    </source>
</reference>
<proteinExistence type="predicted"/>
<gene>
    <name evidence="1" type="ORF">MRB53_010521</name>
</gene>
<comment type="caution">
    <text evidence="1">The sequence shown here is derived from an EMBL/GenBank/DDBJ whole genome shotgun (WGS) entry which is preliminary data.</text>
</comment>
<sequence>MASNTPSFLFFLIIFVSTLPFQSLSWNRDSDYQKWVSWNVGNHKKKTSTNKKLEIGSRKGDWEALDEKLRIAEKTKVKVTVRKDGRGDYRRIRDAIDSIPEQNTKRVVIEIGPGLYREKIVILRSKPFVTFLGDVENPPTITGNRTAGELGKDGKQLKTYKSATVAINSDYFLAVNMKFENTAPIPAPGTIGGQAVALRISGSKAAFYNCSFYGAQDTLYDHKGLHYFNNCFIQGSMDFIFGYGRSFYESCHIRSIAQNQGSITAQKRTNASLASGFAFTKSVIEGSGAVYLGRAWGDHSRVIYSYTYMDKLVLPEGWNNWGIEQREWTVYYGEYRCSGPGANATGRVNWARQLTDEEAQPFLGSYFVDAEHWLVLPQTAF</sequence>
<dbReference type="EMBL" id="CM056811">
    <property type="protein sequence ID" value="KAJ8636254.1"/>
    <property type="molecule type" value="Genomic_DNA"/>
</dbReference>
<protein>
    <submittedName>
        <fullName evidence="1">Uncharacterized protein</fullName>
    </submittedName>
</protein>
<keyword evidence="2" id="KW-1185">Reference proteome</keyword>